<proteinExistence type="inferred from homology"/>
<evidence type="ECO:0000256" key="2">
    <source>
        <dbReference type="ARBA" id="ARBA00022679"/>
    </source>
</evidence>
<sequence length="238" mass="26652">MIPWLGRALAFPPLESALTEPNGLLAAGGDLSPDRLLLAYHQGIFPWFAPGEPILWWSPDPRMVLVPSELHIPRSLAKTLRHKPYEIRFDTAFRTVISHCAGSARPGQDGTWIVPEVIEAYCRLHTLGWAHSAECWMDGELVGGLYGVAIGKMFYGESMYTQRPDASKLAFVHLVQWLQQQGYGLIDCQMRTDHLARFGGREIGRVDFLAELRRLAALPATAGAWHYRHQSPSEGRLP</sequence>
<evidence type="ECO:0000256" key="4">
    <source>
        <dbReference type="HAMAP-Rule" id="MF_00688"/>
    </source>
</evidence>
<comment type="catalytic activity">
    <reaction evidence="4">
        <text>N-terminal L-lysyl-[protein] + L-leucyl-tRNA(Leu) = N-terminal L-leucyl-L-lysyl-[protein] + tRNA(Leu) + H(+)</text>
        <dbReference type="Rhea" id="RHEA:12340"/>
        <dbReference type="Rhea" id="RHEA-COMP:9613"/>
        <dbReference type="Rhea" id="RHEA-COMP:9622"/>
        <dbReference type="Rhea" id="RHEA-COMP:12670"/>
        <dbReference type="Rhea" id="RHEA-COMP:12671"/>
        <dbReference type="ChEBI" id="CHEBI:15378"/>
        <dbReference type="ChEBI" id="CHEBI:65249"/>
        <dbReference type="ChEBI" id="CHEBI:78442"/>
        <dbReference type="ChEBI" id="CHEBI:78494"/>
        <dbReference type="ChEBI" id="CHEBI:133043"/>
        <dbReference type="EC" id="2.3.2.6"/>
    </reaction>
</comment>
<keyword evidence="3 4" id="KW-0012">Acyltransferase</keyword>
<dbReference type="EC" id="2.3.2.6" evidence="4"/>
<comment type="catalytic activity">
    <reaction evidence="4">
        <text>N-terminal L-arginyl-[protein] + L-leucyl-tRNA(Leu) = N-terminal L-leucyl-L-arginyl-[protein] + tRNA(Leu) + H(+)</text>
        <dbReference type="Rhea" id="RHEA:50416"/>
        <dbReference type="Rhea" id="RHEA-COMP:9613"/>
        <dbReference type="Rhea" id="RHEA-COMP:9622"/>
        <dbReference type="Rhea" id="RHEA-COMP:12672"/>
        <dbReference type="Rhea" id="RHEA-COMP:12673"/>
        <dbReference type="ChEBI" id="CHEBI:15378"/>
        <dbReference type="ChEBI" id="CHEBI:64719"/>
        <dbReference type="ChEBI" id="CHEBI:78442"/>
        <dbReference type="ChEBI" id="CHEBI:78494"/>
        <dbReference type="ChEBI" id="CHEBI:133044"/>
        <dbReference type="EC" id="2.3.2.6"/>
    </reaction>
</comment>
<comment type="caution">
    <text evidence="5">The sequence shown here is derived from an EMBL/GenBank/DDBJ whole genome shotgun (WGS) entry which is preliminary data.</text>
</comment>
<dbReference type="GO" id="GO:0016740">
    <property type="term" value="F:transferase activity"/>
    <property type="evidence" value="ECO:0007669"/>
    <property type="project" value="UniProtKB-KW"/>
</dbReference>
<accession>A0ABQ5YBZ4</accession>
<dbReference type="InterPro" id="IPR004616">
    <property type="entry name" value="Leu/Phe-tRNA_Trfase"/>
</dbReference>
<dbReference type="HAMAP" id="MF_00688">
    <property type="entry name" value="Leu_Phe_trans"/>
    <property type="match status" value="1"/>
</dbReference>
<name>A0ABQ5YBZ4_9NEIS</name>
<evidence type="ECO:0000313" key="6">
    <source>
        <dbReference type="Proteomes" id="UP001156706"/>
    </source>
</evidence>
<organism evidence="5 6">
    <name type="scientific">Chitinimonas prasina</name>
    <dbReference type="NCBI Taxonomy" id="1434937"/>
    <lineage>
        <taxon>Bacteria</taxon>
        <taxon>Pseudomonadati</taxon>
        <taxon>Pseudomonadota</taxon>
        <taxon>Betaproteobacteria</taxon>
        <taxon>Neisseriales</taxon>
        <taxon>Chitinibacteraceae</taxon>
        <taxon>Chitinimonas</taxon>
    </lineage>
</organism>
<dbReference type="RefSeq" id="WP_284194593.1">
    <property type="nucleotide sequence ID" value="NZ_BSOG01000001.1"/>
</dbReference>
<comment type="similarity">
    <text evidence="4">Belongs to the L/F-transferase family.</text>
</comment>
<keyword evidence="2 4" id="KW-0808">Transferase</keyword>
<dbReference type="PANTHER" id="PTHR30098:SF2">
    <property type="entry name" value="LEUCYL_PHENYLALANYL-TRNA--PROTEIN TRANSFERASE"/>
    <property type="match status" value="1"/>
</dbReference>
<dbReference type="InterPro" id="IPR042221">
    <property type="entry name" value="Leu/Phe-tRNA_Trfase_N"/>
</dbReference>
<keyword evidence="6" id="KW-1185">Reference proteome</keyword>
<comment type="catalytic activity">
    <reaction evidence="4">
        <text>L-phenylalanyl-tRNA(Phe) + an N-terminal L-alpha-aminoacyl-[protein] = an N-terminal L-phenylalanyl-L-alpha-aminoacyl-[protein] + tRNA(Phe)</text>
        <dbReference type="Rhea" id="RHEA:43632"/>
        <dbReference type="Rhea" id="RHEA-COMP:9668"/>
        <dbReference type="Rhea" id="RHEA-COMP:9699"/>
        <dbReference type="Rhea" id="RHEA-COMP:10636"/>
        <dbReference type="Rhea" id="RHEA-COMP:10637"/>
        <dbReference type="ChEBI" id="CHEBI:78442"/>
        <dbReference type="ChEBI" id="CHEBI:78531"/>
        <dbReference type="ChEBI" id="CHEBI:78597"/>
        <dbReference type="ChEBI" id="CHEBI:83561"/>
        <dbReference type="EC" id="2.3.2.6"/>
    </reaction>
</comment>
<dbReference type="Proteomes" id="UP001156706">
    <property type="component" value="Unassembled WGS sequence"/>
</dbReference>
<dbReference type="NCBIfam" id="TIGR00667">
    <property type="entry name" value="aat"/>
    <property type="match status" value="1"/>
</dbReference>
<protein>
    <recommendedName>
        <fullName evidence="4">Leucyl/phenylalanyl-tRNA--protein transferase</fullName>
        <ecNumber evidence="4">2.3.2.6</ecNumber>
    </recommendedName>
    <alternativeName>
        <fullName evidence="4">L/F-transferase</fullName>
    </alternativeName>
    <alternativeName>
        <fullName evidence="4">Leucyltransferase</fullName>
    </alternativeName>
    <alternativeName>
        <fullName evidence="4">Phenyalanyltransferase</fullName>
    </alternativeName>
</protein>
<dbReference type="EMBL" id="BSOG01000001">
    <property type="protein sequence ID" value="GLR11434.1"/>
    <property type="molecule type" value="Genomic_DNA"/>
</dbReference>
<evidence type="ECO:0000256" key="1">
    <source>
        <dbReference type="ARBA" id="ARBA00022490"/>
    </source>
</evidence>
<comment type="subcellular location">
    <subcellularLocation>
        <location evidence="4">Cytoplasm</location>
    </subcellularLocation>
</comment>
<dbReference type="InterPro" id="IPR016181">
    <property type="entry name" value="Acyl_CoA_acyltransferase"/>
</dbReference>
<dbReference type="InterPro" id="IPR042203">
    <property type="entry name" value="Leu/Phe-tRNA_Trfase_C"/>
</dbReference>
<dbReference type="SUPFAM" id="SSF55729">
    <property type="entry name" value="Acyl-CoA N-acyltransferases (Nat)"/>
    <property type="match status" value="1"/>
</dbReference>
<keyword evidence="1 4" id="KW-0963">Cytoplasm</keyword>
<gene>
    <name evidence="4 5" type="primary">aat</name>
    <name evidence="5" type="ORF">GCM10007907_02240</name>
</gene>
<evidence type="ECO:0000256" key="3">
    <source>
        <dbReference type="ARBA" id="ARBA00023315"/>
    </source>
</evidence>
<reference evidence="6" key="1">
    <citation type="journal article" date="2019" name="Int. J. Syst. Evol. Microbiol.">
        <title>The Global Catalogue of Microorganisms (GCM) 10K type strain sequencing project: providing services to taxonomists for standard genome sequencing and annotation.</title>
        <authorList>
            <consortium name="The Broad Institute Genomics Platform"/>
            <consortium name="The Broad Institute Genome Sequencing Center for Infectious Disease"/>
            <person name="Wu L."/>
            <person name="Ma J."/>
        </authorList>
    </citation>
    <scope>NUCLEOTIDE SEQUENCE [LARGE SCALE GENOMIC DNA]</scope>
    <source>
        <strain evidence="6">NBRC 110044</strain>
    </source>
</reference>
<dbReference type="Pfam" id="PF03588">
    <property type="entry name" value="Leu_Phe_trans"/>
    <property type="match status" value="1"/>
</dbReference>
<dbReference type="Gene3D" id="3.40.630.70">
    <property type="entry name" value="Leucyl/phenylalanyl-tRNA-protein transferase, C-terminal domain"/>
    <property type="match status" value="1"/>
</dbReference>
<comment type="function">
    <text evidence="4">Functions in the N-end rule pathway of protein degradation where it conjugates Leu, Phe and, less efficiently, Met from aminoacyl-tRNAs to the N-termini of proteins containing an N-terminal arginine or lysine.</text>
</comment>
<dbReference type="PANTHER" id="PTHR30098">
    <property type="entry name" value="LEUCYL/PHENYLALANYL-TRNA--PROTEIN TRANSFERASE"/>
    <property type="match status" value="1"/>
</dbReference>
<dbReference type="Gene3D" id="3.30.70.3550">
    <property type="entry name" value="Leucyl/phenylalanyl-tRNA-protein transferase, N-terminal domain"/>
    <property type="match status" value="1"/>
</dbReference>
<evidence type="ECO:0000313" key="5">
    <source>
        <dbReference type="EMBL" id="GLR11434.1"/>
    </source>
</evidence>